<feature type="region of interest" description="Disordered" evidence="1">
    <location>
        <begin position="577"/>
        <end position="653"/>
    </location>
</feature>
<feature type="compositionally biased region" description="Low complexity" evidence="1">
    <location>
        <begin position="42"/>
        <end position="129"/>
    </location>
</feature>
<feature type="region of interest" description="Disordered" evidence="1">
    <location>
        <begin position="668"/>
        <end position="809"/>
    </location>
</feature>
<dbReference type="OrthoDB" id="10039395at2759"/>
<keyword evidence="2" id="KW-0812">Transmembrane</keyword>
<keyword evidence="2" id="KW-0472">Membrane</keyword>
<feature type="region of interest" description="Disordered" evidence="1">
    <location>
        <begin position="42"/>
        <end position="133"/>
    </location>
</feature>
<feature type="compositionally biased region" description="Polar residues" evidence="1">
    <location>
        <begin position="703"/>
        <end position="712"/>
    </location>
</feature>
<feature type="region of interest" description="Disordered" evidence="1">
    <location>
        <begin position="825"/>
        <end position="853"/>
    </location>
</feature>
<feature type="chain" id="PRO_5032439360" description="Ig-like domain-containing protein" evidence="3">
    <location>
        <begin position="20"/>
        <end position="894"/>
    </location>
</feature>
<evidence type="ECO:0000256" key="3">
    <source>
        <dbReference type="SAM" id="SignalP"/>
    </source>
</evidence>
<protein>
    <recommendedName>
        <fullName evidence="6">Ig-like domain-containing protein</fullName>
    </recommendedName>
</protein>
<feature type="compositionally biased region" description="Basic and acidic residues" evidence="1">
    <location>
        <begin position="606"/>
        <end position="616"/>
    </location>
</feature>
<feature type="signal peptide" evidence="3">
    <location>
        <begin position="1"/>
        <end position="19"/>
    </location>
</feature>
<organism evidence="4 5">
    <name type="scientific">Adineta ricciae</name>
    <name type="common">Rotifer</name>
    <dbReference type="NCBI Taxonomy" id="249248"/>
    <lineage>
        <taxon>Eukaryota</taxon>
        <taxon>Metazoa</taxon>
        <taxon>Spiralia</taxon>
        <taxon>Gnathifera</taxon>
        <taxon>Rotifera</taxon>
        <taxon>Eurotatoria</taxon>
        <taxon>Bdelloidea</taxon>
        <taxon>Adinetida</taxon>
        <taxon>Adinetidae</taxon>
        <taxon>Adineta</taxon>
    </lineage>
</organism>
<sequence>MLVNSFFVCFFTIPWFVLGQLPYQHSGQYGPPVNNDMYQQQIQQSQLAMQQQQQQQQPSNQQQQQQSNQQQQHQQQQQPQLSMHQQQPQLPIQQPYQMSQQEQQQQLYQMSQQDHQQQLPMHQQQPYYQGTMQGSSNQFLQGMQLPPLANQFQQPTQDHPAAQGLSPPMGPSERYLVGNLSESFSFQVAPPSVKVAHLSLNGYSLFIIGVGFSNRSKFNYDEETNRLTVLTLDHTTVGYYTAVDRNWQTFVNILSAINVSSLVIRNSHVSEDNNGSALISCSVSIIRSRFKLTEPPASSNNLVNALPSSLPLQPKPSSNLAGTENLPRLDLFLSTRTPLTSSFPDTKIYNDSLNEQDLTRTIILRRPLTRADHNGTVQCQVESNNNVDVYLIKTVPIDIDYGPNLEAGALPIVTLDSEALKMIAIECQIEANPAPSYVWYEMPTNVSTGMMPYYGNQMPYGQNQYPLQPQGHIPPAGSNVFGTTRQIQRIFQNPGPHAMQCQAQSGGKTIKQQFNIMVHPSSNEMKAGSNGDGTQGKSYKVPMIIGLSIGGILLLLLIAIVIAAVIFLKRRKAGDIEQRGSSAEKISDNKLGGNAWNQRALPPNDQAKKYKHDVLKGDSSSTSHLVESAENDSNHPPPIPSRPSPMLSTHSSYRQQTVPITLSYQQASTLNGNRPPPPLRSYSPEQDDGEEIEISVHAMPLATNRSRTTTPFGSRKSLTESIQSLRSNQQSALSLPVKKRPQDPPPLPAPMVPKRDQRTPSPKSFEGKKDYQYHHYHNPTQLRTQQKRTPPTTTIPPKDGSSDEEMEQLNSATEDAALLQKKFKFRVAAPPPSSKHNQAEPQHGRRMITPPPPQKIVVHQLSGMHQDEAPPAYHQISKPSAPATAFAYQEPTEV</sequence>
<evidence type="ECO:0000313" key="4">
    <source>
        <dbReference type="EMBL" id="CAF1257270.1"/>
    </source>
</evidence>
<comment type="caution">
    <text evidence="4">The sequence shown here is derived from an EMBL/GenBank/DDBJ whole genome shotgun (WGS) entry which is preliminary data.</text>
</comment>
<evidence type="ECO:0008006" key="6">
    <source>
        <dbReference type="Google" id="ProtNLM"/>
    </source>
</evidence>
<feature type="region of interest" description="Disordered" evidence="1">
    <location>
        <begin position="869"/>
        <end position="894"/>
    </location>
</feature>
<dbReference type="AlphaFoldDB" id="A0A815AH39"/>
<evidence type="ECO:0000313" key="5">
    <source>
        <dbReference type="Proteomes" id="UP000663852"/>
    </source>
</evidence>
<name>A0A815AH39_ADIRI</name>
<keyword evidence="3" id="KW-0732">Signal</keyword>
<reference evidence="4" key="1">
    <citation type="submission" date="2021-02" db="EMBL/GenBank/DDBJ databases">
        <authorList>
            <person name="Nowell W R."/>
        </authorList>
    </citation>
    <scope>NUCLEOTIDE SEQUENCE</scope>
</reference>
<proteinExistence type="predicted"/>
<evidence type="ECO:0000256" key="1">
    <source>
        <dbReference type="SAM" id="MobiDB-lite"/>
    </source>
</evidence>
<accession>A0A815AH39</accession>
<keyword evidence="2" id="KW-1133">Transmembrane helix</keyword>
<evidence type="ECO:0000256" key="2">
    <source>
        <dbReference type="SAM" id="Phobius"/>
    </source>
</evidence>
<feature type="compositionally biased region" description="Polar residues" evidence="1">
    <location>
        <begin position="719"/>
        <end position="733"/>
    </location>
</feature>
<dbReference type="Proteomes" id="UP000663852">
    <property type="component" value="Unassembled WGS sequence"/>
</dbReference>
<dbReference type="EMBL" id="CAJNOJ010000184">
    <property type="protein sequence ID" value="CAF1257270.1"/>
    <property type="molecule type" value="Genomic_DNA"/>
</dbReference>
<gene>
    <name evidence="4" type="ORF">EDS130_LOCUS28315</name>
</gene>
<feature type="transmembrane region" description="Helical" evidence="2">
    <location>
        <begin position="543"/>
        <end position="568"/>
    </location>
</feature>
<feature type="compositionally biased region" description="Low complexity" evidence="1">
    <location>
        <begin position="779"/>
        <end position="798"/>
    </location>
</feature>